<dbReference type="NCBIfam" id="TIGR00060">
    <property type="entry name" value="L18_bact"/>
    <property type="match status" value="1"/>
</dbReference>
<dbReference type="AlphaFoldDB" id="G2PWK7"/>
<dbReference type="HOGENOM" id="CLU_098841_0_1_9"/>
<comment type="subunit">
    <text evidence="7">Part of the 50S ribosomal subunit; part of the 5S rRNA/L5/L18/L25 subcomplex. Contacts the 5S and 23S rRNAs.</text>
</comment>
<dbReference type="InterPro" id="IPR005484">
    <property type="entry name" value="Ribosomal_uL18_bac/plant/anim"/>
</dbReference>
<accession>G2PWK7</accession>
<protein>
    <recommendedName>
        <fullName evidence="6 7">Large ribosomal subunit protein uL18</fullName>
    </recommendedName>
</protein>
<evidence type="ECO:0000256" key="5">
    <source>
        <dbReference type="ARBA" id="ARBA00023274"/>
    </source>
</evidence>
<evidence type="ECO:0000313" key="9">
    <source>
        <dbReference type="Proteomes" id="UP000009257"/>
    </source>
</evidence>
<keyword evidence="5 7" id="KW-0687">Ribonucleoprotein</keyword>
<organism evidence="8 9">
    <name type="scientific">Caldicellulosiruptor acetigenus 6A</name>
    <dbReference type="NCBI Taxonomy" id="632516"/>
    <lineage>
        <taxon>Bacteria</taxon>
        <taxon>Bacillati</taxon>
        <taxon>Bacillota</taxon>
        <taxon>Bacillota incertae sedis</taxon>
        <taxon>Caldicellulosiruptorales</taxon>
        <taxon>Caldicellulosiruptoraceae</taxon>
        <taxon>Caldicellulosiruptor</taxon>
    </lineage>
</organism>
<evidence type="ECO:0000256" key="4">
    <source>
        <dbReference type="ARBA" id="ARBA00022980"/>
    </source>
</evidence>
<dbReference type="InterPro" id="IPR057268">
    <property type="entry name" value="Ribosomal_L18"/>
</dbReference>
<dbReference type="FunFam" id="3.30.420.100:FF:000001">
    <property type="entry name" value="50S ribosomal protein L18"/>
    <property type="match status" value="1"/>
</dbReference>
<dbReference type="PANTHER" id="PTHR12899:SF3">
    <property type="entry name" value="LARGE RIBOSOMAL SUBUNIT PROTEIN UL18M"/>
    <property type="match status" value="1"/>
</dbReference>
<keyword evidence="3 7" id="KW-0694">RNA-binding</keyword>
<dbReference type="PANTHER" id="PTHR12899">
    <property type="entry name" value="39S RIBOSOMAL PROTEIN L18, MITOCHONDRIAL"/>
    <property type="match status" value="1"/>
</dbReference>
<dbReference type="SUPFAM" id="SSF53137">
    <property type="entry name" value="Translational machinery components"/>
    <property type="match status" value="1"/>
</dbReference>
<dbReference type="Pfam" id="PF00861">
    <property type="entry name" value="Ribosomal_L18p"/>
    <property type="match status" value="1"/>
</dbReference>
<dbReference type="KEGG" id="clc:Calla_1142"/>
<keyword evidence="4 7" id="KW-0689">Ribosomal protein</keyword>
<evidence type="ECO:0000256" key="1">
    <source>
        <dbReference type="ARBA" id="ARBA00007116"/>
    </source>
</evidence>
<dbReference type="GO" id="GO:0006412">
    <property type="term" value="P:translation"/>
    <property type="evidence" value="ECO:0007669"/>
    <property type="project" value="UniProtKB-UniRule"/>
</dbReference>
<dbReference type="GO" id="GO:0022625">
    <property type="term" value="C:cytosolic large ribosomal subunit"/>
    <property type="evidence" value="ECO:0007669"/>
    <property type="project" value="TreeGrafter"/>
</dbReference>
<sequence length="124" mass="14137">MGLYKKVNRNEKRLIRHKRIRKKVFGTSERPRLCVYKSLKYIYAQIIDDEKGHTLVAASSLEPEIKSRLLSTKSIEAAEYVGKVIAERAKEKGITKVVFDRGGYPYHGRVKALAEAARQAGLEF</sequence>
<dbReference type="HAMAP" id="MF_01337_B">
    <property type="entry name" value="Ribosomal_uL18_B"/>
    <property type="match status" value="1"/>
</dbReference>
<dbReference type="Gene3D" id="3.30.420.100">
    <property type="match status" value="1"/>
</dbReference>
<evidence type="ECO:0000256" key="7">
    <source>
        <dbReference type="HAMAP-Rule" id="MF_01337"/>
    </source>
</evidence>
<proteinExistence type="inferred from homology"/>
<name>G2PWK7_9FIRM</name>
<evidence type="ECO:0000256" key="3">
    <source>
        <dbReference type="ARBA" id="ARBA00022884"/>
    </source>
</evidence>
<gene>
    <name evidence="7" type="primary">rplR</name>
    <name evidence="8" type="ORF">Calla_1142</name>
</gene>
<comment type="function">
    <text evidence="7">This is one of the proteins that bind and probably mediate the attachment of the 5S RNA into the large ribosomal subunit, where it forms part of the central protuberance.</text>
</comment>
<dbReference type="Proteomes" id="UP000009257">
    <property type="component" value="Chromosome"/>
</dbReference>
<reference evidence="8 9" key="1">
    <citation type="submission" date="2011-08" db="EMBL/GenBank/DDBJ databases">
        <title>Complete sequence of Caldicellulosiruptor lactoaceticus 6A.</title>
        <authorList>
            <consortium name="US DOE Joint Genome Institute"/>
            <person name="Lucas S."/>
            <person name="Han J."/>
            <person name="Lapidus A."/>
            <person name="Cheng J.-F."/>
            <person name="Goodwin L."/>
            <person name="Pitluck S."/>
            <person name="Peters L."/>
            <person name="Davenport K."/>
            <person name="Detter J.C."/>
            <person name="Han C."/>
            <person name="Tapia R."/>
            <person name="Land M."/>
            <person name="Hauser L."/>
            <person name="Kyrpides N."/>
            <person name="Ivanova N."/>
            <person name="Ovchinnikova G."/>
            <person name="Pagani I."/>
            <person name="Blumer-Schuette S.E."/>
            <person name="Kelly R.M."/>
            <person name="Woyke T."/>
        </authorList>
    </citation>
    <scope>NUCLEOTIDE SEQUENCE [LARGE SCALE GENOMIC DNA]</scope>
    <source>
        <strain evidence="8 9">6A</strain>
    </source>
</reference>
<dbReference type="GO" id="GO:0003735">
    <property type="term" value="F:structural constituent of ribosome"/>
    <property type="evidence" value="ECO:0007669"/>
    <property type="project" value="InterPro"/>
</dbReference>
<evidence type="ECO:0000256" key="2">
    <source>
        <dbReference type="ARBA" id="ARBA00022730"/>
    </source>
</evidence>
<dbReference type="CDD" id="cd00432">
    <property type="entry name" value="Ribosomal_L18_L5e"/>
    <property type="match status" value="1"/>
</dbReference>
<dbReference type="EMBL" id="CP003001">
    <property type="protein sequence ID" value="AEM73775.1"/>
    <property type="molecule type" value="Genomic_DNA"/>
</dbReference>
<keyword evidence="2 7" id="KW-0699">rRNA-binding</keyword>
<evidence type="ECO:0000313" key="8">
    <source>
        <dbReference type="EMBL" id="AEM73775.1"/>
    </source>
</evidence>
<dbReference type="GO" id="GO:0008097">
    <property type="term" value="F:5S rRNA binding"/>
    <property type="evidence" value="ECO:0007669"/>
    <property type="project" value="TreeGrafter"/>
</dbReference>
<dbReference type="InterPro" id="IPR004389">
    <property type="entry name" value="Ribosomal_uL18_bac-type"/>
</dbReference>
<comment type="similarity">
    <text evidence="1 7">Belongs to the universal ribosomal protein uL18 family.</text>
</comment>
<evidence type="ECO:0000256" key="6">
    <source>
        <dbReference type="ARBA" id="ARBA00035197"/>
    </source>
</evidence>